<feature type="non-terminal residue" evidence="1">
    <location>
        <position position="58"/>
    </location>
</feature>
<evidence type="ECO:0000313" key="1">
    <source>
        <dbReference type="EMBL" id="KAL0163698.1"/>
    </source>
</evidence>
<keyword evidence="2" id="KW-1185">Reference proteome</keyword>
<reference evidence="1 2" key="1">
    <citation type="submission" date="2024-05" db="EMBL/GenBank/DDBJ databases">
        <title>Genome sequencing and assembly of Indian major carp, Cirrhinus mrigala (Hamilton, 1822).</title>
        <authorList>
            <person name="Mohindra V."/>
            <person name="Chowdhury L.M."/>
            <person name="Lal K."/>
            <person name="Jena J.K."/>
        </authorList>
    </citation>
    <scope>NUCLEOTIDE SEQUENCE [LARGE SCALE GENOMIC DNA]</scope>
    <source>
        <strain evidence="1">CM1030</strain>
        <tissue evidence="1">Blood</tissue>
    </source>
</reference>
<protein>
    <submittedName>
        <fullName evidence="1">Uncharacterized protein</fullName>
    </submittedName>
</protein>
<proteinExistence type="predicted"/>
<dbReference type="EMBL" id="JAMKFB020000020">
    <property type="protein sequence ID" value="KAL0163698.1"/>
    <property type="molecule type" value="Genomic_DNA"/>
</dbReference>
<comment type="caution">
    <text evidence="1">The sequence shown here is derived from an EMBL/GenBank/DDBJ whole genome shotgun (WGS) entry which is preliminary data.</text>
</comment>
<organism evidence="1 2">
    <name type="scientific">Cirrhinus mrigala</name>
    <name type="common">Mrigala</name>
    <dbReference type="NCBI Taxonomy" id="683832"/>
    <lineage>
        <taxon>Eukaryota</taxon>
        <taxon>Metazoa</taxon>
        <taxon>Chordata</taxon>
        <taxon>Craniata</taxon>
        <taxon>Vertebrata</taxon>
        <taxon>Euteleostomi</taxon>
        <taxon>Actinopterygii</taxon>
        <taxon>Neopterygii</taxon>
        <taxon>Teleostei</taxon>
        <taxon>Ostariophysi</taxon>
        <taxon>Cypriniformes</taxon>
        <taxon>Cyprinidae</taxon>
        <taxon>Labeoninae</taxon>
        <taxon>Labeonini</taxon>
        <taxon>Cirrhinus</taxon>
    </lineage>
</organism>
<evidence type="ECO:0000313" key="2">
    <source>
        <dbReference type="Proteomes" id="UP001529510"/>
    </source>
</evidence>
<dbReference type="Proteomes" id="UP001529510">
    <property type="component" value="Unassembled WGS sequence"/>
</dbReference>
<sequence length="58" mass="6084">MQIIPVSVLAATPNAGAAFGPIWSGAPRYGLINALSPSVLHNELSTAAVKRQTPSVRW</sequence>
<gene>
    <name evidence="1" type="ORF">M9458_039451</name>
</gene>
<accession>A0ABD0NTG0</accession>
<dbReference type="AlphaFoldDB" id="A0ABD0NTG0"/>
<name>A0ABD0NTG0_CIRMR</name>